<dbReference type="SUPFAM" id="SSF53098">
    <property type="entry name" value="Ribonuclease H-like"/>
    <property type="match status" value="1"/>
</dbReference>
<proteinExistence type="predicted"/>
<dbReference type="InterPro" id="IPR012337">
    <property type="entry name" value="RNaseH-like_sf"/>
</dbReference>
<keyword evidence="2" id="KW-1185">Reference proteome</keyword>
<gene>
    <name evidence="1" type="ORF">HGRIS_003845</name>
</gene>
<dbReference type="Proteomes" id="UP001556367">
    <property type="component" value="Unassembled WGS sequence"/>
</dbReference>
<evidence type="ECO:0008006" key="3">
    <source>
        <dbReference type="Google" id="ProtNLM"/>
    </source>
</evidence>
<reference evidence="2" key="1">
    <citation type="submission" date="2024-06" db="EMBL/GenBank/DDBJ databases">
        <title>Multi-omics analyses provide insights into the biosynthesis of the anticancer antibiotic pleurotin in Hohenbuehelia grisea.</title>
        <authorList>
            <person name="Weaver J.A."/>
            <person name="Alberti F."/>
        </authorList>
    </citation>
    <scope>NUCLEOTIDE SEQUENCE [LARGE SCALE GENOMIC DNA]</scope>
    <source>
        <strain evidence="2">T-177</strain>
    </source>
</reference>
<evidence type="ECO:0000313" key="2">
    <source>
        <dbReference type="Proteomes" id="UP001556367"/>
    </source>
</evidence>
<sequence length="358" mass="40024">MVSCLHSYTHEDRFIDAGSNDAILNSLQKRWKACDQDVFVVAVILNPFFRAHFFNESEQSLSRTGLFPPRVALTSTGFGRLSAWSAHAGDGTTCPSPLFGYIKRVYRRVFRLEETVKLPDTLFEEFLQYLDGTGPYSADSMCLEDIQATTEVKRNLIAGIWRLQSNSSPLTKLGRLVHSVVANSAGAERHFSRMGLIHTKLRNCLNEQRVHKTAVLAQHLRQQRPGPIRKKRKFGKDELVFLPDQKKSSSAISDELQVADEEGDADLLVHALRQAVDDENGTGPLPSSTSSAGVPRVTLHFSRAEKIPLGDIFDFSKAKSPWGGELNMFAEFAEKNLEAEMAAWELNFDEALDIIDID</sequence>
<dbReference type="EMBL" id="JASNQZ010000007">
    <property type="protein sequence ID" value="KAL0954913.1"/>
    <property type="molecule type" value="Genomic_DNA"/>
</dbReference>
<accession>A0ABR3JHK9</accession>
<comment type="caution">
    <text evidence="1">The sequence shown here is derived from an EMBL/GenBank/DDBJ whole genome shotgun (WGS) entry which is preliminary data.</text>
</comment>
<name>A0ABR3JHK9_9AGAR</name>
<protein>
    <recommendedName>
        <fullName evidence="3">HAT C-terminal dimerisation domain-containing protein</fullName>
    </recommendedName>
</protein>
<evidence type="ECO:0000313" key="1">
    <source>
        <dbReference type="EMBL" id="KAL0954913.1"/>
    </source>
</evidence>
<organism evidence="1 2">
    <name type="scientific">Hohenbuehelia grisea</name>
    <dbReference type="NCBI Taxonomy" id="104357"/>
    <lineage>
        <taxon>Eukaryota</taxon>
        <taxon>Fungi</taxon>
        <taxon>Dikarya</taxon>
        <taxon>Basidiomycota</taxon>
        <taxon>Agaricomycotina</taxon>
        <taxon>Agaricomycetes</taxon>
        <taxon>Agaricomycetidae</taxon>
        <taxon>Agaricales</taxon>
        <taxon>Pleurotineae</taxon>
        <taxon>Pleurotaceae</taxon>
        <taxon>Hohenbuehelia</taxon>
    </lineage>
</organism>